<dbReference type="SMART" id="SM00267">
    <property type="entry name" value="GGDEF"/>
    <property type="match status" value="1"/>
</dbReference>
<dbReference type="Gene3D" id="3.30.70.270">
    <property type="match status" value="1"/>
</dbReference>
<evidence type="ECO:0000259" key="4">
    <source>
        <dbReference type="PROSITE" id="PS50113"/>
    </source>
</evidence>
<evidence type="ECO:0000256" key="1">
    <source>
        <dbReference type="SAM" id="Coils"/>
    </source>
</evidence>
<dbReference type="InterPro" id="IPR000014">
    <property type="entry name" value="PAS"/>
</dbReference>
<dbReference type="Pfam" id="PF00990">
    <property type="entry name" value="GGDEF"/>
    <property type="match status" value="1"/>
</dbReference>
<feature type="transmembrane region" description="Helical" evidence="2">
    <location>
        <begin position="26"/>
        <end position="48"/>
    </location>
</feature>
<dbReference type="InterPro" id="IPR029787">
    <property type="entry name" value="Nucleotide_cyclase"/>
</dbReference>
<dbReference type="RefSeq" id="WP_054877097.1">
    <property type="nucleotide sequence ID" value="NZ_LKET01000068.1"/>
</dbReference>
<dbReference type="CDD" id="cd00130">
    <property type="entry name" value="PAS"/>
    <property type="match status" value="1"/>
</dbReference>
<dbReference type="CDD" id="cd01949">
    <property type="entry name" value="GGDEF"/>
    <property type="match status" value="1"/>
</dbReference>
<keyword evidence="7" id="KW-0378">Hydrolase</keyword>
<dbReference type="Gene3D" id="3.20.20.450">
    <property type="entry name" value="EAL domain"/>
    <property type="match status" value="1"/>
</dbReference>
<proteinExistence type="predicted"/>
<dbReference type="InterPro" id="IPR043128">
    <property type="entry name" value="Rev_trsase/Diguanyl_cyclase"/>
</dbReference>
<dbReference type="OrthoDB" id="9762141at2"/>
<keyword evidence="2" id="KW-0472">Membrane</keyword>
<dbReference type="EMBL" id="LKET01000068">
    <property type="protein sequence ID" value="KPU42382.1"/>
    <property type="molecule type" value="Genomic_DNA"/>
</dbReference>
<keyword evidence="8" id="KW-1185">Reference proteome</keyword>
<keyword evidence="2" id="KW-0812">Transmembrane</keyword>
<evidence type="ECO:0000256" key="2">
    <source>
        <dbReference type="SAM" id="Phobius"/>
    </source>
</evidence>
<dbReference type="NCBIfam" id="TIGR00254">
    <property type="entry name" value="GGDEF"/>
    <property type="match status" value="1"/>
</dbReference>
<dbReference type="PROSITE" id="PS50887">
    <property type="entry name" value="GGDEF"/>
    <property type="match status" value="1"/>
</dbReference>
<dbReference type="InterPro" id="IPR013655">
    <property type="entry name" value="PAS_fold_3"/>
</dbReference>
<dbReference type="PROSITE" id="PS50883">
    <property type="entry name" value="EAL"/>
    <property type="match status" value="1"/>
</dbReference>
<feature type="domain" description="EAL" evidence="5">
    <location>
        <begin position="429"/>
        <end position="683"/>
    </location>
</feature>
<dbReference type="InterPro" id="IPR035919">
    <property type="entry name" value="EAL_sf"/>
</dbReference>
<dbReference type="EC" id="3.1.4.52" evidence="7"/>
<feature type="domain" description="PAC" evidence="4">
    <location>
        <begin position="203"/>
        <end position="255"/>
    </location>
</feature>
<dbReference type="STRING" id="36849.OXPF_41670"/>
<dbReference type="AlphaFoldDB" id="A0A0P9ABE6"/>
<keyword evidence="2" id="KW-1133">Transmembrane helix</keyword>
<dbReference type="Gene3D" id="3.30.450.20">
    <property type="entry name" value="PAS domain"/>
    <property type="match status" value="1"/>
</dbReference>
<comment type="caution">
    <text evidence="7">The sequence shown here is derived from an EMBL/GenBank/DDBJ whole genome shotgun (WGS) entry which is preliminary data.</text>
</comment>
<dbReference type="Pfam" id="PF00563">
    <property type="entry name" value="EAL"/>
    <property type="match status" value="1"/>
</dbReference>
<reference evidence="7 8" key="1">
    <citation type="submission" date="2015-09" db="EMBL/GenBank/DDBJ databases">
        <title>Genome sequence of Oxobacter pfennigii DSM 3222.</title>
        <authorList>
            <person name="Poehlein A."/>
            <person name="Bengelsdorf F.R."/>
            <person name="Schiel-Bengelsdorf B."/>
            <person name="Duerre P."/>
            <person name="Daniel R."/>
        </authorList>
    </citation>
    <scope>NUCLEOTIDE SEQUENCE [LARGE SCALE GENOMIC DNA]</scope>
    <source>
        <strain evidence="7 8">DSM 3222</strain>
    </source>
</reference>
<dbReference type="Proteomes" id="UP000050326">
    <property type="component" value="Unassembled WGS sequence"/>
</dbReference>
<feature type="domain" description="GGDEF" evidence="6">
    <location>
        <begin position="287"/>
        <end position="420"/>
    </location>
</feature>
<evidence type="ECO:0000313" key="8">
    <source>
        <dbReference type="Proteomes" id="UP000050326"/>
    </source>
</evidence>
<dbReference type="InterPro" id="IPR000160">
    <property type="entry name" value="GGDEF_dom"/>
</dbReference>
<evidence type="ECO:0000259" key="6">
    <source>
        <dbReference type="PROSITE" id="PS50887"/>
    </source>
</evidence>
<evidence type="ECO:0000313" key="7">
    <source>
        <dbReference type="EMBL" id="KPU42382.1"/>
    </source>
</evidence>
<dbReference type="PROSITE" id="PS50113">
    <property type="entry name" value="PAC"/>
    <property type="match status" value="1"/>
</dbReference>
<organism evidence="7 8">
    <name type="scientific">Oxobacter pfennigii</name>
    <dbReference type="NCBI Taxonomy" id="36849"/>
    <lineage>
        <taxon>Bacteria</taxon>
        <taxon>Bacillati</taxon>
        <taxon>Bacillota</taxon>
        <taxon>Clostridia</taxon>
        <taxon>Eubacteriales</taxon>
        <taxon>Clostridiaceae</taxon>
        <taxon>Oxobacter</taxon>
    </lineage>
</organism>
<dbReference type="PANTHER" id="PTHR44757:SF2">
    <property type="entry name" value="BIOFILM ARCHITECTURE MAINTENANCE PROTEIN MBAA"/>
    <property type="match status" value="1"/>
</dbReference>
<dbReference type="GO" id="GO:0071111">
    <property type="term" value="F:cyclic-guanylate-specific phosphodiesterase activity"/>
    <property type="evidence" value="ECO:0007669"/>
    <property type="project" value="UniProtKB-EC"/>
</dbReference>
<evidence type="ECO:0000259" key="5">
    <source>
        <dbReference type="PROSITE" id="PS50883"/>
    </source>
</evidence>
<evidence type="ECO:0000259" key="3">
    <source>
        <dbReference type="PROSITE" id="PS50112"/>
    </source>
</evidence>
<keyword evidence="1" id="KW-0175">Coiled coil</keyword>
<protein>
    <submittedName>
        <fullName evidence="7">Cyclic di-GMP phosphodiesterase Gmr</fullName>
        <ecNumber evidence="7">3.1.4.52</ecNumber>
    </submittedName>
</protein>
<dbReference type="InterPro" id="IPR001610">
    <property type="entry name" value="PAC"/>
</dbReference>
<dbReference type="SMART" id="SM00086">
    <property type="entry name" value="PAC"/>
    <property type="match status" value="1"/>
</dbReference>
<feature type="coiled-coil region" evidence="1">
    <location>
        <begin position="91"/>
        <end position="125"/>
    </location>
</feature>
<dbReference type="SUPFAM" id="SSF55073">
    <property type="entry name" value="Nucleotide cyclase"/>
    <property type="match status" value="1"/>
</dbReference>
<dbReference type="CDD" id="cd01948">
    <property type="entry name" value="EAL"/>
    <property type="match status" value="1"/>
</dbReference>
<dbReference type="SMART" id="SM00052">
    <property type="entry name" value="EAL"/>
    <property type="match status" value="1"/>
</dbReference>
<dbReference type="SMART" id="SM00091">
    <property type="entry name" value="PAS"/>
    <property type="match status" value="1"/>
</dbReference>
<name>A0A0P9ABE6_9CLOT</name>
<accession>A0A0P9ABE6</accession>
<gene>
    <name evidence="7" type="primary">gmr_4</name>
    <name evidence="7" type="ORF">OXPF_41670</name>
</gene>
<dbReference type="NCBIfam" id="TIGR00229">
    <property type="entry name" value="sensory_box"/>
    <property type="match status" value="1"/>
</dbReference>
<dbReference type="PROSITE" id="PS50112">
    <property type="entry name" value="PAS"/>
    <property type="match status" value="1"/>
</dbReference>
<dbReference type="SUPFAM" id="SSF141868">
    <property type="entry name" value="EAL domain-like"/>
    <property type="match status" value="1"/>
</dbReference>
<dbReference type="InterPro" id="IPR000700">
    <property type="entry name" value="PAS-assoc_C"/>
</dbReference>
<dbReference type="PANTHER" id="PTHR44757">
    <property type="entry name" value="DIGUANYLATE CYCLASE DGCP"/>
    <property type="match status" value="1"/>
</dbReference>
<dbReference type="PATRIC" id="fig|36849.3.peg.4403"/>
<dbReference type="InterPro" id="IPR052155">
    <property type="entry name" value="Biofilm_reg_signaling"/>
</dbReference>
<dbReference type="SUPFAM" id="SSF55785">
    <property type="entry name" value="PYP-like sensor domain (PAS domain)"/>
    <property type="match status" value="1"/>
</dbReference>
<dbReference type="FunFam" id="3.20.20.450:FF:000001">
    <property type="entry name" value="Cyclic di-GMP phosphodiesterase yahA"/>
    <property type="match status" value="1"/>
</dbReference>
<feature type="domain" description="PAS" evidence="3">
    <location>
        <begin position="129"/>
        <end position="199"/>
    </location>
</feature>
<dbReference type="InterPro" id="IPR001633">
    <property type="entry name" value="EAL_dom"/>
</dbReference>
<sequence length="687" mass="78702">MDKRLQRTYQNSIPHLTVKFMPLKAVGLYLLSGIFCVFLIDVVLHKFISDMDTVLILKMVKSLLYLTATSYVLYRIIIYYRKNIGIYVEQLNVFENDLKNLSIQLSAAEDELTVKYNELKNKEEDIRVWKERLDLIIEGTSNTIWEWDITAGKFQFTEKVTNTLGYSYEEFDCISIRDIVHPDDRDALSKDIENHLSGRTMYFQSEFRMKPRIGEYKWVFASGKGIKGDDGKIISMIGSLNDITERKETEEKLVKLVYYDYLTGLQNRALFEERLGSILKEAVISDKRGSVLFIDLDNFKKVNDSLGHDYGDQLIKLAAQMLKLTLGPDDEVCRFGGDEFIILHPQNEGDVTSAQLAKNILDIFVNPFEIGEKQVYVTTSIGIALYPDDGVDVSTILKNADAAMYEAKRSGKNTYSFYNRKVISEIIKRTELEKRMRNAIENDEFYLCYQPQFNIKTGEITSLEALIRWNSPEYGVVVPAEFISIAEESGFIIQIGEWVLKNVCMQSRIWKDKGYNFEHIAINISPIQLKHSGFIQAVNNILEETEVLTSFIEFEITENVLIEPFYQSIEILTKLQDMGIKIALDDFGTGYSSLNYLKMLPINSLKIDKSFIDNITADSDVMSIVEGIITLAHKMKLSVIAEGVETGEQFNILKDEQCDKIQGHYIARPLSPYEIGELLEKQLTICP</sequence>
<dbReference type="Pfam" id="PF08447">
    <property type="entry name" value="PAS_3"/>
    <property type="match status" value="1"/>
</dbReference>
<dbReference type="InterPro" id="IPR035965">
    <property type="entry name" value="PAS-like_dom_sf"/>
</dbReference>